<feature type="compositionally biased region" description="Basic and acidic residues" evidence="1">
    <location>
        <begin position="210"/>
        <end position="226"/>
    </location>
</feature>
<dbReference type="EMBL" id="JBGMDY010000004">
    <property type="protein sequence ID" value="KAL2337766.1"/>
    <property type="molecule type" value="Genomic_DNA"/>
</dbReference>
<evidence type="ECO:0000313" key="4">
    <source>
        <dbReference type="Proteomes" id="UP001603857"/>
    </source>
</evidence>
<feature type="chain" id="PRO_5044878871" evidence="2">
    <location>
        <begin position="22"/>
        <end position="369"/>
    </location>
</feature>
<accession>A0ABD1MPP0</accession>
<keyword evidence="4" id="KW-1185">Reference proteome</keyword>
<evidence type="ECO:0000256" key="2">
    <source>
        <dbReference type="SAM" id="SignalP"/>
    </source>
</evidence>
<protein>
    <submittedName>
        <fullName evidence="3">Uncharacterized protein</fullName>
    </submittedName>
</protein>
<dbReference type="AlphaFoldDB" id="A0ABD1MPP0"/>
<feature type="signal peptide" evidence="2">
    <location>
        <begin position="1"/>
        <end position="21"/>
    </location>
</feature>
<reference evidence="3 4" key="1">
    <citation type="submission" date="2024-08" db="EMBL/GenBank/DDBJ databases">
        <title>Insights into the chromosomal genome structure of Flemingia macrophylla.</title>
        <authorList>
            <person name="Ding Y."/>
            <person name="Zhao Y."/>
            <person name="Bi W."/>
            <person name="Wu M."/>
            <person name="Zhao G."/>
            <person name="Gong Y."/>
            <person name="Li W."/>
            <person name="Zhang P."/>
        </authorList>
    </citation>
    <scope>NUCLEOTIDE SEQUENCE [LARGE SCALE GENOMIC DNA]</scope>
    <source>
        <strain evidence="3">DYQJB</strain>
        <tissue evidence="3">Leaf</tissue>
    </source>
</reference>
<gene>
    <name evidence="3" type="ORF">Fmac_012212</name>
</gene>
<proteinExistence type="predicted"/>
<evidence type="ECO:0000313" key="3">
    <source>
        <dbReference type="EMBL" id="KAL2337766.1"/>
    </source>
</evidence>
<evidence type="ECO:0000256" key="1">
    <source>
        <dbReference type="SAM" id="MobiDB-lite"/>
    </source>
</evidence>
<organism evidence="3 4">
    <name type="scientific">Flemingia macrophylla</name>
    <dbReference type="NCBI Taxonomy" id="520843"/>
    <lineage>
        <taxon>Eukaryota</taxon>
        <taxon>Viridiplantae</taxon>
        <taxon>Streptophyta</taxon>
        <taxon>Embryophyta</taxon>
        <taxon>Tracheophyta</taxon>
        <taxon>Spermatophyta</taxon>
        <taxon>Magnoliopsida</taxon>
        <taxon>eudicotyledons</taxon>
        <taxon>Gunneridae</taxon>
        <taxon>Pentapetalae</taxon>
        <taxon>rosids</taxon>
        <taxon>fabids</taxon>
        <taxon>Fabales</taxon>
        <taxon>Fabaceae</taxon>
        <taxon>Papilionoideae</taxon>
        <taxon>50 kb inversion clade</taxon>
        <taxon>NPAAA clade</taxon>
        <taxon>indigoferoid/millettioid clade</taxon>
        <taxon>Phaseoleae</taxon>
        <taxon>Flemingia</taxon>
    </lineage>
</organism>
<sequence length="369" mass="41053">MMGSTSGIFLCLCVLLSFAWGNLLSEIEHCELDCASETVEGLNVIGNCEPKCSKGLTIPSQIEKQGQDAIKAYLDNLFTNALFPDASTQTDIHAIHGERNMDAEKAGNEVAKKGGEEDYKGRDIEKEGEEAMKEYLDSVFSSALLGSSSSDSTQTGQNLEAHLPTHSIQHHTKTATQTKHQEQKPFYCRSCKESKPERLATSKLGRRARQLREPKRCKEQSKRKMAVESQNGNTTHKGEINDVLFDFLFTNGRGARQIGGDRGIDAHKSSYKVPKKSEDQQLLDLDFAMDVNLEMVDNGEYILKIKKINLSSSDEDEVERAKHMAQNGAMLLLYGEMLQDTGEKLIAQSQSLIYSIFDMSAPPKSKFDK</sequence>
<dbReference type="Proteomes" id="UP001603857">
    <property type="component" value="Unassembled WGS sequence"/>
</dbReference>
<feature type="region of interest" description="Disordered" evidence="1">
    <location>
        <begin position="198"/>
        <end position="235"/>
    </location>
</feature>
<name>A0ABD1MPP0_9FABA</name>
<comment type="caution">
    <text evidence="3">The sequence shown here is derived from an EMBL/GenBank/DDBJ whole genome shotgun (WGS) entry which is preliminary data.</text>
</comment>
<keyword evidence="2" id="KW-0732">Signal</keyword>